<comment type="caution">
    <text evidence="5">The sequence shown here is derived from an EMBL/GenBank/DDBJ whole genome shotgun (WGS) entry which is preliminary data.</text>
</comment>
<feature type="region of interest" description="Disordered" evidence="3">
    <location>
        <begin position="226"/>
        <end position="251"/>
    </location>
</feature>
<evidence type="ECO:0000313" key="6">
    <source>
        <dbReference type="Proteomes" id="UP001603857"/>
    </source>
</evidence>
<feature type="region of interest" description="Disordered" evidence="3">
    <location>
        <begin position="799"/>
        <end position="822"/>
    </location>
</feature>
<feature type="coiled-coil region" evidence="2">
    <location>
        <begin position="1181"/>
        <end position="1210"/>
    </location>
</feature>
<name>A0ABD1L5G1_9FABA</name>
<accession>A0ABD1L5G1</accession>
<reference evidence="5 6" key="1">
    <citation type="submission" date="2024-08" db="EMBL/GenBank/DDBJ databases">
        <title>Insights into the chromosomal genome structure of Flemingia macrophylla.</title>
        <authorList>
            <person name="Ding Y."/>
            <person name="Zhao Y."/>
            <person name="Bi W."/>
            <person name="Wu M."/>
            <person name="Zhao G."/>
            <person name="Gong Y."/>
            <person name="Li W."/>
            <person name="Zhang P."/>
        </authorList>
    </citation>
    <scope>NUCLEOTIDE SEQUENCE [LARGE SCALE GENOMIC DNA]</scope>
    <source>
        <strain evidence="5">DYQJB</strain>
        <tissue evidence="5">Leaf</tissue>
    </source>
</reference>
<dbReference type="PANTHER" id="PTHR23172:SF93">
    <property type="entry name" value="AUXILIN-LIKE PROTEIN"/>
    <property type="match status" value="1"/>
</dbReference>
<dbReference type="InterPro" id="IPR036869">
    <property type="entry name" value="J_dom_sf"/>
</dbReference>
<protein>
    <recommendedName>
        <fullName evidence="4">J domain-containing protein</fullName>
    </recommendedName>
</protein>
<evidence type="ECO:0000256" key="1">
    <source>
        <dbReference type="ARBA" id="ARBA00023054"/>
    </source>
</evidence>
<feature type="compositionally biased region" description="Basic and acidic residues" evidence="3">
    <location>
        <begin position="1037"/>
        <end position="1049"/>
    </location>
</feature>
<evidence type="ECO:0000259" key="4">
    <source>
        <dbReference type="PROSITE" id="PS50076"/>
    </source>
</evidence>
<feature type="region of interest" description="Disordered" evidence="3">
    <location>
        <begin position="463"/>
        <end position="496"/>
    </location>
</feature>
<keyword evidence="6" id="KW-1185">Reference proteome</keyword>
<dbReference type="Gene3D" id="1.10.287.110">
    <property type="entry name" value="DnaJ domain"/>
    <property type="match status" value="1"/>
</dbReference>
<feature type="compositionally biased region" description="Basic and acidic residues" evidence="3">
    <location>
        <begin position="483"/>
        <end position="496"/>
    </location>
</feature>
<feature type="compositionally biased region" description="Basic and acidic residues" evidence="3">
    <location>
        <begin position="1063"/>
        <end position="1077"/>
    </location>
</feature>
<dbReference type="EMBL" id="JBGMDY010000011">
    <property type="protein sequence ID" value="KAL2318759.1"/>
    <property type="molecule type" value="Genomic_DNA"/>
</dbReference>
<feature type="coiled-coil region" evidence="2">
    <location>
        <begin position="327"/>
        <end position="354"/>
    </location>
</feature>
<feature type="compositionally biased region" description="Polar residues" evidence="3">
    <location>
        <begin position="1050"/>
        <end position="1061"/>
    </location>
</feature>
<evidence type="ECO:0000256" key="2">
    <source>
        <dbReference type="SAM" id="Coils"/>
    </source>
</evidence>
<organism evidence="5 6">
    <name type="scientific">Flemingia macrophylla</name>
    <dbReference type="NCBI Taxonomy" id="520843"/>
    <lineage>
        <taxon>Eukaryota</taxon>
        <taxon>Viridiplantae</taxon>
        <taxon>Streptophyta</taxon>
        <taxon>Embryophyta</taxon>
        <taxon>Tracheophyta</taxon>
        <taxon>Spermatophyta</taxon>
        <taxon>Magnoliopsida</taxon>
        <taxon>eudicotyledons</taxon>
        <taxon>Gunneridae</taxon>
        <taxon>Pentapetalae</taxon>
        <taxon>rosids</taxon>
        <taxon>fabids</taxon>
        <taxon>Fabales</taxon>
        <taxon>Fabaceae</taxon>
        <taxon>Papilionoideae</taxon>
        <taxon>50 kb inversion clade</taxon>
        <taxon>NPAAA clade</taxon>
        <taxon>indigoferoid/millettioid clade</taxon>
        <taxon>Phaseoleae</taxon>
        <taxon>Flemingia</taxon>
    </lineage>
</organism>
<dbReference type="FunFam" id="1.10.287.110:FF:000009">
    <property type="entry name" value="Auxilin-related protein 1"/>
    <property type="match status" value="1"/>
</dbReference>
<feature type="compositionally biased region" description="Basic and acidic residues" evidence="3">
    <location>
        <begin position="1211"/>
        <end position="1225"/>
    </location>
</feature>
<dbReference type="PROSITE" id="PS50076">
    <property type="entry name" value="DNAJ_2"/>
    <property type="match status" value="1"/>
</dbReference>
<feature type="region of interest" description="Disordered" evidence="3">
    <location>
        <begin position="1027"/>
        <end position="1120"/>
    </location>
</feature>
<proteinExistence type="predicted"/>
<dbReference type="PANTHER" id="PTHR23172">
    <property type="entry name" value="AUXILIN/CYCLIN G-ASSOCIATED KINASE-RELATED"/>
    <property type="match status" value="1"/>
</dbReference>
<sequence length="1405" mass="157253">MEFGATAAATLTKKLSNGYGFSGRSAYDGVFAAPIKLRAPSLSSHFIDDYCEIFSSAGASLGSSIPILELPDDRRKNDEVRYSKLDYANVFGGFENLDTAVPFEELIAESIEKDGFTAPRSKVKAENQSCREDHTNCSKGTPVVSWSCNEAQRISMSYHKVNQGNESGTNGTTHIAQLHAVPAYTQLIEEVNPVTMNRANKSIPAAQDTYSGSHGNEGIKESVNSSKLFSGASPDDSKNKFSNSGDKVKSRSDSIDFFDACEISNGSNGTHHVKVPLSETTTGNLNNHHDAMKSMPTKCQASGVTGADLPSYLDDMVGSNSEVAASVAALRKAIEEAQVRMKVAEELMRRKKEGFPDRVKRKSNIKLKAEGKKEAKFTYKTMKHEEINAKQTFGEMDGLPDASSEIGKSTMRLEQVRPDLAVKEMSVSNEAVREAQKKLKSTQAMHKKEVEQKEAYDKGKIHELREPENNKKQPHIKNTDMTAPDKSEESDHTIEMGKEYRRLENNEEIVRMGIESSMCEEPIQETTHRCQEVVDETKLIQETLENGMLDKSLKVNENGEVENKVTSFHELEDYEINLGDQGSTTGNGEKVACKPEEDNNKFGGSFEPEGCKTDLRAVQELGEVEKNITQEQKGSVDRVAASSELEKGELAEILVCINNDNGCSKHGSDLLSMDKDMENMGFVEEDRKKRNEYSFQDINQETERTCQGEATGNTFSNINVQEMLEDIVDRIHNEEAIYERSTKECKSDGNGMVLDAQASENEFEAATQLMEENARERIDNKEPVEVIGVTQSYPICEKGKADEAGKTPETSSSYEPDETVKLNSRTEMTRERIDNMEPIEVIRLTQSYPSCEEVQADEAGNITKTSSSYEPDETVKLNLTQVTDTIIENEETQEVNPEVHSCDVQDDIAVATNASFQHQETYEETDSVQETNDFHEKDAGETSSFIQTALEHNEAVNQMQNISETETSDGATTNIGDTRIKDRQNEDKCWEEAANDCNLEMLVEDTTPDSVEICKDAKETLVELNEEVDENRSNSSNEEKLFDNEHNIDKSQIPSTSNWKSSLFKEEEVESSHRNLRESNQASITIKEKEANRNLHEEKKQEKEHLKKLDEAREKQREREKEKLAVERAIREARERAFADARERAALERAAAEARQKNISDGRERLGIATSQANEKTPAEKAAIEAKLKAERAAVERATAEARSRALERALSEKAASDARNKSDKSISGFGVSRDNGTKLNFHSKSFSYGVRNSTDKYDGADGDSAQRCKARFERHQRIGERVAKALAEKNMRDRLVLKEQEERNRVAEALDADVKRWSSGKTGNLRALLSTLQYILGPDSGWQPIPLTDIVTATAVKKAYRKATLFVHPDKLQQRGASIQQKYICEKVFDLLKEAWNRFNMEER</sequence>
<feature type="compositionally biased region" description="Basic and acidic residues" evidence="3">
    <location>
        <begin position="1086"/>
        <end position="1120"/>
    </location>
</feature>
<feature type="region of interest" description="Disordered" evidence="3">
    <location>
        <begin position="1211"/>
        <end position="1233"/>
    </location>
</feature>
<feature type="domain" description="J" evidence="4">
    <location>
        <begin position="1341"/>
        <end position="1405"/>
    </location>
</feature>
<gene>
    <name evidence="5" type="ORF">Fmac_032635</name>
</gene>
<keyword evidence="1 2" id="KW-0175">Coiled coil</keyword>
<dbReference type="SUPFAM" id="SSF46565">
    <property type="entry name" value="Chaperone J-domain"/>
    <property type="match status" value="1"/>
</dbReference>
<evidence type="ECO:0000313" key="5">
    <source>
        <dbReference type="EMBL" id="KAL2318759.1"/>
    </source>
</evidence>
<evidence type="ECO:0000256" key="3">
    <source>
        <dbReference type="SAM" id="MobiDB-lite"/>
    </source>
</evidence>
<dbReference type="InterPro" id="IPR001623">
    <property type="entry name" value="DnaJ_domain"/>
</dbReference>
<dbReference type="Proteomes" id="UP001603857">
    <property type="component" value="Unassembled WGS sequence"/>
</dbReference>